<dbReference type="Proteomes" id="UP000178558">
    <property type="component" value="Unassembled WGS sequence"/>
</dbReference>
<feature type="transmembrane region" description="Helical" evidence="1">
    <location>
        <begin position="15"/>
        <end position="33"/>
    </location>
</feature>
<keyword evidence="1" id="KW-1133">Transmembrane helix</keyword>
<gene>
    <name evidence="2" type="ORF">A3B50_04155</name>
</gene>
<protein>
    <submittedName>
        <fullName evidence="2">Uncharacterized protein</fullName>
    </submittedName>
</protein>
<organism evidence="2 3">
    <name type="scientific">Candidatus Roizmanbacteria bacterium RIFCSPLOWO2_01_FULL_40_42</name>
    <dbReference type="NCBI Taxonomy" id="1802066"/>
    <lineage>
        <taxon>Bacteria</taxon>
        <taxon>Candidatus Roizmaniibacteriota</taxon>
    </lineage>
</organism>
<evidence type="ECO:0000313" key="3">
    <source>
        <dbReference type="Proteomes" id="UP000178558"/>
    </source>
</evidence>
<name>A0A1F7J1Z1_9BACT</name>
<sequence length="213" mass="25005">MEQGKRKVKPWHKRWWGFLLIIGFWPITLIWWVWKKSNWEREIKIASTIVLVILIFIVGVRYGQNVEKTKRLTTEALNQRQVDSSISLTVTLAPKMKRVPYEIINTWEIPNGGQGKLVVIDTKYFNKEGMPLLGQTLKEDVKNDRNAFISIFTDKRAALLRDKVLTDDMTDEERDFYDKHYIAQYNKNGNSGFNEFVIYYDGVMGSNSETIKY</sequence>
<reference evidence="2 3" key="1">
    <citation type="journal article" date="2016" name="Nat. Commun.">
        <title>Thousands of microbial genomes shed light on interconnected biogeochemical processes in an aquifer system.</title>
        <authorList>
            <person name="Anantharaman K."/>
            <person name="Brown C.T."/>
            <person name="Hug L.A."/>
            <person name="Sharon I."/>
            <person name="Castelle C.J."/>
            <person name="Probst A.J."/>
            <person name="Thomas B.C."/>
            <person name="Singh A."/>
            <person name="Wilkins M.J."/>
            <person name="Karaoz U."/>
            <person name="Brodie E.L."/>
            <person name="Williams K.H."/>
            <person name="Hubbard S.S."/>
            <person name="Banfield J.F."/>
        </authorList>
    </citation>
    <scope>NUCLEOTIDE SEQUENCE [LARGE SCALE GENOMIC DNA]</scope>
</reference>
<keyword evidence="1" id="KW-0812">Transmembrane</keyword>
<dbReference type="EMBL" id="MGAQ01000029">
    <property type="protein sequence ID" value="OGK49617.1"/>
    <property type="molecule type" value="Genomic_DNA"/>
</dbReference>
<dbReference type="AlphaFoldDB" id="A0A1F7J1Z1"/>
<keyword evidence="1" id="KW-0472">Membrane</keyword>
<feature type="transmembrane region" description="Helical" evidence="1">
    <location>
        <begin position="45"/>
        <end position="63"/>
    </location>
</feature>
<accession>A0A1F7J1Z1</accession>
<comment type="caution">
    <text evidence="2">The sequence shown here is derived from an EMBL/GenBank/DDBJ whole genome shotgun (WGS) entry which is preliminary data.</text>
</comment>
<proteinExistence type="predicted"/>
<evidence type="ECO:0000313" key="2">
    <source>
        <dbReference type="EMBL" id="OGK49617.1"/>
    </source>
</evidence>
<evidence type="ECO:0000256" key="1">
    <source>
        <dbReference type="SAM" id="Phobius"/>
    </source>
</evidence>